<proteinExistence type="predicted"/>
<dbReference type="Proteomes" id="UP001195769">
    <property type="component" value="Unassembled WGS sequence"/>
</dbReference>
<name>A0AAD4EE65_9AGAM</name>
<accession>A0AAD4EE65</accession>
<protein>
    <submittedName>
        <fullName evidence="1">Uncharacterized protein</fullName>
    </submittedName>
</protein>
<keyword evidence="2" id="KW-1185">Reference proteome</keyword>
<dbReference type="GeneID" id="64660681"/>
<gene>
    <name evidence="1" type="ORF">F5891DRAFT_1184020</name>
</gene>
<comment type="caution">
    <text evidence="1">The sequence shown here is derived from an EMBL/GenBank/DDBJ whole genome shotgun (WGS) entry which is preliminary data.</text>
</comment>
<sequence length="314" mass="35430">MSCLPLMLPIEIRFRILTHLHLTLSASLLGSLNHSLQSALDDLCDSCKAYNLRVYGPNVSDWPEIRVTGGCWCAKIGGHQRPEIARARDRWNSDACVDAKIRSPLADYDPPPYFIFHLRQVAATYLSTTSPSLYTREIEAMLTSRASAKEVDALVWKVLRHFQCCVAPSKTRAWKLEDELCIIPISERPSEGSSDDEILCALQLALDLNRHRDFVSHSKLNPRNMMLTPPLISNSPGLEISHLYVVSPWPVCYSASGIVFWLPGSDSPSHTRIFHFRAYFDIRLLQEHDAFSAFLQLPEEFSVYTAIASALHSF</sequence>
<evidence type="ECO:0000313" key="2">
    <source>
        <dbReference type="Proteomes" id="UP001195769"/>
    </source>
</evidence>
<reference evidence="1" key="1">
    <citation type="journal article" date="2020" name="New Phytol.">
        <title>Comparative genomics reveals dynamic genome evolution in host specialist ectomycorrhizal fungi.</title>
        <authorList>
            <person name="Lofgren L.A."/>
            <person name="Nguyen N.H."/>
            <person name="Vilgalys R."/>
            <person name="Ruytinx J."/>
            <person name="Liao H.L."/>
            <person name="Branco S."/>
            <person name="Kuo A."/>
            <person name="LaButti K."/>
            <person name="Lipzen A."/>
            <person name="Andreopoulos W."/>
            <person name="Pangilinan J."/>
            <person name="Riley R."/>
            <person name="Hundley H."/>
            <person name="Na H."/>
            <person name="Barry K."/>
            <person name="Grigoriev I.V."/>
            <person name="Stajich J.E."/>
            <person name="Kennedy P.G."/>
        </authorList>
    </citation>
    <scope>NUCLEOTIDE SEQUENCE</scope>
    <source>
        <strain evidence="1">FC203</strain>
    </source>
</reference>
<organism evidence="1 2">
    <name type="scientific">Suillus fuscotomentosus</name>
    <dbReference type="NCBI Taxonomy" id="1912939"/>
    <lineage>
        <taxon>Eukaryota</taxon>
        <taxon>Fungi</taxon>
        <taxon>Dikarya</taxon>
        <taxon>Basidiomycota</taxon>
        <taxon>Agaricomycotina</taxon>
        <taxon>Agaricomycetes</taxon>
        <taxon>Agaricomycetidae</taxon>
        <taxon>Boletales</taxon>
        <taxon>Suillineae</taxon>
        <taxon>Suillaceae</taxon>
        <taxon>Suillus</taxon>
    </lineage>
</organism>
<dbReference type="EMBL" id="JABBWK010000009">
    <property type="protein sequence ID" value="KAG1904599.1"/>
    <property type="molecule type" value="Genomic_DNA"/>
</dbReference>
<dbReference type="RefSeq" id="XP_041230174.1">
    <property type="nucleotide sequence ID" value="XM_041366383.1"/>
</dbReference>
<dbReference type="AlphaFoldDB" id="A0AAD4EE65"/>
<evidence type="ECO:0000313" key="1">
    <source>
        <dbReference type="EMBL" id="KAG1904599.1"/>
    </source>
</evidence>